<dbReference type="EMBL" id="UINC01018871">
    <property type="protein sequence ID" value="SVA79588.1"/>
    <property type="molecule type" value="Genomic_DNA"/>
</dbReference>
<dbReference type="Pfam" id="PF11233">
    <property type="entry name" value="DUF3035"/>
    <property type="match status" value="1"/>
</dbReference>
<dbReference type="InterPro" id="IPR021395">
    <property type="entry name" value="DUF3035"/>
</dbReference>
<gene>
    <name evidence="1" type="ORF">METZ01_LOCUS132442</name>
</gene>
<protein>
    <recommendedName>
        <fullName evidence="2">DUF3035 domain-containing protein</fullName>
    </recommendedName>
</protein>
<dbReference type="AlphaFoldDB" id="A0A381YRD4"/>
<organism evidence="1">
    <name type="scientific">marine metagenome</name>
    <dbReference type="NCBI Taxonomy" id="408172"/>
    <lineage>
        <taxon>unclassified sequences</taxon>
        <taxon>metagenomes</taxon>
        <taxon>ecological metagenomes</taxon>
    </lineage>
</organism>
<name>A0A381YRD4_9ZZZZ</name>
<accession>A0A381YRD4</accession>
<proteinExistence type="predicted"/>
<sequence length="181" mass="21282">MLHFKLFNLIFLIFAIFFYSCSKIRESAGVTRKSIDEFQVIENPPLIIPPDFDLVDPDQLQQKNIEDVEKELAKEILFGLDETEQNTEKQLSTMNEILSQANATDVSNDIRKEFDQEFAQEKKTDNVFQIDWNNEEEVLDAVKESERIRDKNFKGEKISEGEVSTKTEKIKVKKKKRFFFF</sequence>
<reference evidence="1" key="1">
    <citation type="submission" date="2018-05" db="EMBL/GenBank/DDBJ databases">
        <authorList>
            <person name="Lanie J.A."/>
            <person name="Ng W.-L."/>
            <person name="Kazmierczak K.M."/>
            <person name="Andrzejewski T.M."/>
            <person name="Davidsen T.M."/>
            <person name="Wayne K.J."/>
            <person name="Tettelin H."/>
            <person name="Glass J.I."/>
            <person name="Rusch D."/>
            <person name="Podicherti R."/>
            <person name="Tsui H.-C.T."/>
            <person name="Winkler M.E."/>
        </authorList>
    </citation>
    <scope>NUCLEOTIDE SEQUENCE</scope>
</reference>
<evidence type="ECO:0008006" key="2">
    <source>
        <dbReference type="Google" id="ProtNLM"/>
    </source>
</evidence>
<dbReference type="PROSITE" id="PS51257">
    <property type="entry name" value="PROKAR_LIPOPROTEIN"/>
    <property type="match status" value="1"/>
</dbReference>
<evidence type="ECO:0000313" key="1">
    <source>
        <dbReference type="EMBL" id="SVA79588.1"/>
    </source>
</evidence>